<feature type="domain" description="J" evidence="7">
    <location>
        <begin position="144"/>
        <end position="208"/>
    </location>
</feature>
<dbReference type="PROSITE" id="PS50076">
    <property type="entry name" value="DNAJ_2"/>
    <property type="match status" value="1"/>
</dbReference>
<proteinExistence type="predicted"/>
<feature type="region of interest" description="Disordered" evidence="6">
    <location>
        <begin position="1097"/>
        <end position="1175"/>
    </location>
</feature>
<dbReference type="Gene3D" id="3.90.1150.190">
    <property type="entry name" value="SLED domain"/>
    <property type="match status" value="1"/>
</dbReference>
<evidence type="ECO:0000256" key="2">
    <source>
        <dbReference type="ARBA" id="ARBA00022692"/>
    </source>
</evidence>
<dbReference type="InterPro" id="IPR013761">
    <property type="entry name" value="SAM/pointed_sf"/>
</dbReference>
<dbReference type="InterPro" id="IPR001623">
    <property type="entry name" value="DnaJ_domain"/>
</dbReference>
<keyword evidence="5" id="KW-0472">Membrane</keyword>
<keyword evidence="3" id="KW-0256">Endoplasmic reticulum</keyword>
<dbReference type="InterPro" id="IPR004092">
    <property type="entry name" value="Mbt"/>
</dbReference>
<evidence type="ECO:0000256" key="5">
    <source>
        <dbReference type="ARBA" id="ARBA00023136"/>
    </source>
</evidence>
<dbReference type="InterPro" id="IPR021987">
    <property type="entry name" value="SLED"/>
</dbReference>
<feature type="compositionally biased region" description="Basic and acidic residues" evidence="6">
    <location>
        <begin position="62"/>
        <end position="82"/>
    </location>
</feature>
<dbReference type="InterPro" id="IPR015399">
    <property type="entry name" value="DUF1977_DnaJ-like"/>
</dbReference>
<dbReference type="InterPro" id="IPR036869">
    <property type="entry name" value="J_dom_sf"/>
</dbReference>
<dbReference type="CDD" id="cd06257">
    <property type="entry name" value="DnaJ"/>
    <property type="match status" value="1"/>
</dbReference>
<dbReference type="InterPro" id="IPR051100">
    <property type="entry name" value="DnaJ_subfamily_B/C"/>
</dbReference>
<feature type="compositionally biased region" description="Basic residues" evidence="6">
    <location>
        <begin position="1097"/>
        <end position="1113"/>
    </location>
</feature>
<dbReference type="PROSITE" id="PS00636">
    <property type="entry name" value="DNAJ_1"/>
    <property type="match status" value="1"/>
</dbReference>
<keyword evidence="2" id="KW-0812">Transmembrane</keyword>
<evidence type="ECO:0000259" key="7">
    <source>
        <dbReference type="PROSITE" id="PS50076"/>
    </source>
</evidence>
<dbReference type="Pfam" id="PF12140">
    <property type="entry name" value="SLED"/>
    <property type="match status" value="1"/>
</dbReference>
<dbReference type="InterPro" id="IPR038348">
    <property type="entry name" value="SLED_sf"/>
</dbReference>
<keyword evidence="4" id="KW-1133">Transmembrane helix</keyword>
<organism evidence="8 9">
    <name type="scientific">Necator americanus</name>
    <name type="common">Human hookworm</name>
    <dbReference type="NCBI Taxonomy" id="51031"/>
    <lineage>
        <taxon>Eukaryota</taxon>
        <taxon>Metazoa</taxon>
        <taxon>Ecdysozoa</taxon>
        <taxon>Nematoda</taxon>
        <taxon>Chromadorea</taxon>
        <taxon>Rhabditida</taxon>
        <taxon>Rhabditina</taxon>
        <taxon>Rhabditomorpha</taxon>
        <taxon>Strongyloidea</taxon>
        <taxon>Ancylostomatidae</taxon>
        <taxon>Bunostominae</taxon>
        <taxon>Necator</taxon>
    </lineage>
</organism>
<dbReference type="SMART" id="SM00271">
    <property type="entry name" value="DnaJ"/>
    <property type="match status" value="1"/>
</dbReference>
<gene>
    <name evidence="8" type="primary">Necator_chrIV.g17040</name>
    <name evidence="8" type="ORF">RB195_003742</name>
</gene>
<dbReference type="SUPFAM" id="SSF63748">
    <property type="entry name" value="Tudor/PWWP/MBT"/>
    <property type="match status" value="2"/>
</dbReference>
<evidence type="ECO:0000256" key="3">
    <source>
        <dbReference type="ARBA" id="ARBA00022824"/>
    </source>
</evidence>
<dbReference type="SUPFAM" id="SSF47769">
    <property type="entry name" value="SAM/Pointed domain"/>
    <property type="match status" value="1"/>
</dbReference>
<sequence>MTADANRAEAMMCMDRARDALKGGDPEKAKRLLSKAKKLDPNQDIDFLLKKANLMGASSESSSRDSEERSYAHDDHYEEPNLRSRRAHKSPPRTASDSKLNGTAASTTKSRTAKSRSSSRTPKLGVDYTKEQADLVERIRHCKDYYEILNVSKTASDAEIKKEYRRMALQLHPDKCRAPHSTEAFKALGNAYAVLSNEDKRKQYDVYGADGGTSNVSRGQRGDFFEYDYAHGFDAEFSPEEIFNMFFGGGFPSESVRRGRHGFHSAHSTRNQNESPYTPLLQLLPLIAILVLGLLAQLMVGDPAYSLHHSSKFPIKRLTQSDLRVPYFVRSDFEQAYRGRIHQIESQVEDEYIQNLRMNCYKEQNQRETLLYRARWQRDDDLLRRANQMAMPHCDRLREIYSHYSTLLPLPEGKLCIGALFLHHITSDYVGGKSRGGSGKKSGTQRGMPDWSTVTPRLEYDKIFSPPRPESFNWRDYFAATGTNPCTDEILFGHVRYLEQTVSERLFEHGKHIFVKTENDNERVARIEVCCKGKLFVNYLNIDDKERRDDVDGEITVDDVVTNAREVEQSKKRVLAEEKEKRRKWDFLDVEEIARYKDVLDCHLNDLIKEGQYFELQDAVEPRCVFCCRVLANLGGIVIYETMNFNMSINITDPRCHPIGWAASHQEDSVSYCPGKYSAENIKKFAKNSVPAIVFKRYELKEHILKVGSLVEVQDAEQRAAIFPGHVSEVINCHFVKIVSCSYGRPDTREIVAHRGTHGVFPQGFCASVGYQLSLPQKSFLRDKNHTDFPWSWKSYAAQWGIPGISTNECNFEPIPGREAKITPMRHIEVFCYQRGVMYAALIHRAVRNLVLIELSCDTTPNPPLMFVIGCDNLFPCGFAAKYEIPFIGEAPFLSLPPLKNEGASRFDLMRLQYSSKPGNIFQERKMSDPTFLPEVWMKGDVWLPRIYVHPSCRIGPWFVRSQFAALARYYEAGPIPHVLRVLIADVYQCASLEHRVDVQSILNTDDDDVAVIYVKYKWRTSADHVVMRVPVCKTARQTSGWLRVLLRSLGCCPYLFSFEKTPKCGCNKIFLEERRKMAESPAEFVKKADHFNTLEKRRRRCPKVGSSKRRRTQQPSPLPKELDNHSTRNALTSDDDFSRSSIDEMPLLHPADSTGFVPNGSTNGEETSNQCSSSDEVHFNGIPANNTSPQRPLRIDGDAKEWDAKQLLGFLRTTFPDLSDVTNVLERENIDGAKLLTMSQQDCIDSLGLNLGPALRLYEVIQEMKSANENHI</sequence>
<evidence type="ECO:0000313" key="8">
    <source>
        <dbReference type="EMBL" id="KAK6752503.1"/>
    </source>
</evidence>
<dbReference type="Gene3D" id="1.10.287.110">
    <property type="entry name" value="DnaJ domain"/>
    <property type="match status" value="1"/>
</dbReference>
<evidence type="ECO:0000256" key="4">
    <source>
        <dbReference type="ARBA" id="ARBA00022989"/>
    </source>
</evidence>
<evidence type="ECO:0000256" key="6">
    <source>
        <dbReference type="SAM" id="MobiDB-lite"/>
    </source>
</evidence>
<dbReference type="Pfam" id="PF02820">
    <property type="entry name" value="MBT"/>
    <property type="match status" value="1"/>
</dbReference>
<keyword evidence="9" id="KW-1185">Reference proteome</keyword>
<evidence type="ECO:0000256" key="1">
    <source>
        <dbReference type="ARBA" id="ARBA00004389"/>
    </source>
</evidence>
<dbReference type="SMART" id="SM00561">
    <property type="entry name" value="MBT"/>
    <property type="match status" value="1"/>
</dbReference>
<name>A0ABR1DQ16_NECAM</name>
<dbReference type="Proteomes" id="UP001303046">
    <property type="component" value="Unassembled WGS sequence"/>
</dbReference>
<dbReference type="PRINTS" id="PR00625">
    <property type="entry name" value="JDOMAIN"/>
</dbReference>
<dbReference type="Gene3D" id="2.30.30.140">
    <property type="match status" value="2"/>
</dbReference>
<reference evidence="8 9" key="1">
    <citation type="submission" date="2023-08" db="EMBL/GenBank/DDBJ databases">
        <title>A Necator americanus chromosomal reference genome.</title>
        <authorList>
            <person name="Ilik V."/>
            <person name="Petrzelkova K.J."/>
            <person name="Pardy F."/>
            <person name="Fuh T."/>
            <person name="Niatou-Singa F.S."/>
            <person name="Gouil Q."/>
            <person name="Baker L."/>
            <person name="Ritchie M.E."/>
            <person name="Jex A.R."/>
            <person name="Gazzola D."/>
            <person name="Li H."/>
            <person name="Toshio Fujiwara R."/>
            <person name="Zhan B."/>
            <person name="Aroian R.V."/>
            <person name="Pafco B."/>
            <person name="Schwarz E.M."/>
        </authorList>
    </citation>
    <scope>NUCLEOTIDE SEQUENCE [LARGE SCALE GENOMIC DNA]</scope>
    <source>
        <strain evidence="8 9">Aroian</strain>
        <tissue evidence="8">Whole animal</tissue>
    </source>
</reference>
<comment type="caution">
    <text evidence="8">The sequence shown here is derived from an EMBL/GenBank/DDBJ whole genome shotgun (WGS) entry which is preliminary data.</text>
</comment>
<dbReference type="EMBL" id="JAVFWL010000004">
    <property type="protein sequence ID" value="KAK6752503.1"/>
    <property type="molecule type" value="Genomic_DNA"/>
</dbReference>
<protein>
    <recommendedName>
        <fullName evidence="7">J domain-containing protein</fullName>
    </recommendedName>
</protein>
<dbReference type="InterPro" id="IPR018253">
    <property type="entry name" value="DnaJ_domain_CS"/>
</dbReference>
<dbReference type="PANTHER" id="PTHR43908">
    <property type="entry name" value="AT29763P-RELATED"/>
    <property type="match status" value="1"/>
</dbReference>
<dbReference type="Gene3D" id="1.10.150.50">
    <property type="entry name" value="Transcription Factor, Ets-1"/>
    <property type="match status" value="1"/>
</dbReference>
<evidence type="ECO:0000313" key="9">
    <source>
        <dbReference type="Proteomes" id="UP001303046"/>
    </source>
</evidence>
<feature type="compositionally biased region" description="Polar residues" evidence="6">
    <location>
        <begin position="1160"/>
        <end position="1175"/>
    </location>
</feature>
<accession>A0ABR1DQ16</accession>
<dbReference type="Pfam" id="PF00226">
    <property type="entry name" value="DnaJ"/>
    <property type="match status" value="1"/>
</dbReference>
<feature type="compositionally biased region" description="Low complexity" evidence="6">
    <location>
        <begin position="103"/>
        <end position="121"/>
    </location>
</feature>
<comment type="subcellular location">
    <subcellularLocation>
        <location evidence="1">Endoplasmic reticulum membrane</location>
        <topology evidence="1">Single-pass membrane protein</topology>
    </subcellularLocation>
</comment>
<dbReference type="SUPFAM" id="SSF46565">
    <property type="entry name" value="Chaperone J-domain"/>
    <property type="match status" value="1"/>
</dbReference>
<dbReference type="PANTHER" id="PTHR43908:SF3">
    <property type="entry name" value="AT29763P-RELATED"/>
    <property type="match status" value="1"/>
</dbReference>
<dbReference type="Pfam" id="PF09320">
    <property type="entry name" value="DUF1977"/>
    <property type="match status" value="1"/>
</dbReference>
<feature type="region of interest" description="Disordered" evidence="6">
    <location>
        <begin position="54"/>
        <end position="125"/>
    </location>
</feature>